<dbReference type="OrthoDB" id="9769739at2"/>
<protein>
    <submittedName>
        <fullName evidence="7">SulP family inorganic anion transporter</fullName>
    </submittedName>
</protein>
<dbReference type="Pfam" id="PF00916">
    <property type="entry name" value="Sulfate_transp"/>
    <property type="match status" value="1"/>
</dbReference>
<feature type="transmembrane region" description="Helical" evidence="5">
    <location>
        <begin position="387"/>
        <end position="415"/>
    </location>
</feature>
<proteinExistence type="predicted"/>
<evidence type="ECO:0000259" key="6">
    <source>
        <dbReference type="PROSITE" id="PS50801"/>
    </source>
</evidence>
<dbReference type="CDD" id="cd07042">
    <property type="entry name" value="STAS_SulP_like_sulfate_transporter"/>
    <property type="match status" value="1"/>
</dbReference>
<feature type="transmembrane region" description="Helical" evidence="5">
    <location>
        <begin position="331"/>
        <end position="348"/>
    </location>
</feature>
<evidence type="ECO:0000256" key="1">
    <source>
        <dbReference type="ARBA" id="ARBA00004141"/>
    </source>
</evidence>
<dbReference type="EMBL" id="SJJZ01000002">
    <property type="protein sequence ID" value="TCC07267.1"/>
    <property type="molecule type" value="Genomic_DNA"/>
</dbReference>
<evidence type="ECO:0000256" key="3">
    <source>
        <dbReference type="ARBA" id="ARBA00022989"/>
    </source>
</evidence>
<evidence type="ECO:0000256" key="4">
    <source>
        <dbReference type="ARBA" id="ARBA00023136"/>
    </source>
</evidence>
<feature type="transmembrane region" description="Helical" evidence="5">
    <location>
        <begin position="137"/>
        <end position="156"/>
    </location>
</feature>
<comment type="subcellular location">
    <subcellularLocation>
        <location evidence="1">Membrane</location>
        <topology evidence="1">Multi-pass membrane protein</topology>
    </subcellularLocation>
</comment>
<dbReference type="PANTHER" id="PTHR11814">
    <property type="entry name" value="SULFATE TRANSPORTER"/>
    <property type="match status" value="1"/>
</dbReference>
<feature type="transmembrane region" description="Helical" evidence="5">
    <location>
        <begin position="182"/>
        <end position="200"/>
    </location>
</feature>
<evidence type="ECO:0000313" key="8">
    <source>
        <dbReference type="Proteomes" id="UP000292346"/>
    </source>
</evidence>
<accession>A0A4R0H8T9</accession>
<keyword evidence="3 5" id="KW-1133">Transmembrane helix</keyword>
<feature type="transmembrane region" description="Helical" evidence="5">
    <location>
        <begin position="52"/>
        <end position="71"/>
    </location>
</feature>
<dbReference type="SUPFAM" id="SSF52091">
    <property type="entry name" value="SpoIIaa-like"/>
    <property type="match status" value="1"/>
</dbReference>
<dbReference type="Pfam" id="PF01740">
    <property type="entry name" value="STAS"/>
    <property type="match status" value="1"/>
</dbReference>
<dbReference type="GO" id="GO:0016020">
    <property type="term" value="C:membrane"/>
    <property type="evidence" value="ECO:0007669"/>
    <property type="project" value="UniProtKB-SubCell"/>
</dbReference>
<dbReference type="InterPro" id="IPR002645">
    <property type="entry name" value="STAS_dom"/>
</dbReference>
<reference evidence="7 8" key="1">
    <citation type="submission" date="2019-02" db="EMBL/GenBank/DDBJ databases">
        <title>Kribbella capetownensis sp. nov. and Kribbella speibonae sp. nov., isolated from soil.</title>
        <authorList>
            <person name="Curtis S.M."/>
            <person name="Norton I."/>
            <person name="Everest G.J."/>
            <person name="Meyers P.R."/>
        </authorList>
    </citation>
    <scope>NUCLEOTIDE SEQUENCE [LARGE SCALE GENOMIC DNA]</scope>
    <source>
        <strain evidence="7 8">KCTC 29219</strain>
    </source>
</reference>
<name>A0A4R0H8T9_9ACTN</name>
<sequence length="565" mass="59474">MFAERGWSLTIPGVETLRQYQRGWLRADVLAGLTVAAYFVPQVMAYAQLAGLPAVTGLWVALGPLVLYFFLGSSRLLSLGPESTTALLTATAIGPLAAGDPVRYAGLAAVLALLVGAICLVGWAARLGFLADLLSRPVLIGYLTGIAVIMMTGQLGRLTGAPVKGDSPPAEVVSAVRLIGDWKLAPVLLSVAALALLLALARWTPRIPGPLVVVALAALVTWAADLGDKGVALVGSIPSGLPVPHLPELSVHDLGLLVLPAVGVALVGYTDVVLTARAFASRGSGERIDPGRELLVLGLANVSAGLVRGFPISSSGSRTALADASNAKSQVYSLVAALAIVATLLFAGPLLETFPIPALGALVVYAALRLIELGEFRRIATFRRSEFLLAVATTVGVVALDVLYGVLVAVALSVLDVLRRVARPHDGILGYVPGIAGMHDVDDYPDARPVPGLVVYRYDSPLFFANAEDFHRRALAAADEATTPVRWFLLNTEANVEIDITALDALDALREDLKSRGIVLALARVKQDLRDDLDNAGFLDRLGPDRVFYTLPTAVEAFRNQPPDS</sequence>
<keyword evidence="4 5" id="KW-0472">Membrane</keyword>
<dbReference type="PROSITE" id="PS50801">
    <property type="entry name" value="STAS"/>
    <property type="match status" value="1"/>
</dbReference>
<dbReference type="GO" id="GO:0055085">
    <property type="term" value="P:transmembrane transport"/>
    <property type="evidence" value="ECO:0007669"/>
    <property type="project" value="InterPro"/>
</dbReference>
<gene>
    <name evidence="7" type="ORF">E0H45_14745</name>
</gene>
<evidence type="ECO:0000256" key="2">
    <source>
        <dbReference type="ARBA" id="ARBA00022692"/>
    </source>
</evidence>
<evidence type="ECO:0000313" key="7">
    <source>
        <dbReference type="EMBL" id="TCC07267.1"/>
    </source>
</evidence>
<dbReference type="InterPro" id="IPR001902">
    <property type="entry name" value="SLC26A/SulP_fam"/>
</dbReference>
<comment type="caution">
    <text evidence="7">The sequence shown here is derived from an EMBL/GenBank/DDBJ whole genome shotgun (WGS) entry which is preliminary data.</text>
</comment>
<feature type="transmembrane region" description="Helical" evidence="5">
    <location>
        <begin position="104"/>
        <end position="125"/>
    </location>
</feature>
<dbReference type="AlphaFoldDB" id="A0A4R0H8T9"/>
<dbReference type="Gene3D" id="3.30.750.24">
    <property type="entry name" value="STAS domain"/>
    <property type="match status" value="1"/>
</dbReference>
<evidence type="ECO:0000256" key="5">
    <source>
        <dbReference type="SAM" id="Phobius"/>
    </source>
</evidence>
<dbReference type="InterPro" id="IPR036513">
    <property type="entry name" value="STAS_dom_sf"/>
</dbReference>
<dbReference type="NCBIfam" id="TIGR00815">
    <property type="entry name" value="sulP"/>
    <property type="match status" value="1"/>
</dbReference>
<feature type="transmembrane region" description="Helical" evidence="5">
    <location>
        <begin position="354"/>
        <end position="371"/>
    </location>
</feature>
<keyword evidence="8" id="KW-1185">Reference proteome</keyword>
<keyword evidence="2 5" id="KW-0812">Transmembrane</keyword>
<feature type="transmembrane region" description="Helical" evidence="5">
    <location>
        <begin position="23"/>
        <end position="40"/>
    </location>
</feature>
<organism evidence="7 8">
    <name type="scientific">Kribbella soli</name>
    <dbReference type="NCBI Taxonomy" id="1124743"/>
    <lineage>
        <taxon>Bacteria</taxon>
        <taxon>Bacillati</taxon>
        <taxon>Actinomycetota</taxon>
        <taxon>Actinomycetes</taxon>
        <taxon>Propionibacteriales</taxon>
        <taxon>Kribbellaceae</taxon>
        <taxon>Kribbella</taxon>
    </lineage>
</organism>
<feature type="transmembrane region" description="Helical" evidence="5">
    <location>
        <begin position="207"/>
        <end position="224"/>
    </location>
</feature>
<dbReference type="Proteomes" id="UP000292346">
    <property type="component" value="Unassembled WGS sequence"/>
</dbReference>
<dbReference type="InterPro" id="IPR011547">
    <property type="entry name" value="SLC26A/SulP_dom"/>
</dbReference>
<feature type="transmembrane region" description="Helical" evidence="5">
    <location>
        <begin position="254"/>
        <end position="274"/>
    </location>
</feature>
<feature type="domain" description="STAS" evidence="6">
    <location>
        <begin position="443"/>
        <end position="558"/>
    </location>
</feature>